<sequence>MVVHGNVIVPGTAALLDHMESHPFTPSQETKLEVGHALSIKSVFDELFKLRSGGLCDKVRLHMPK</sequence>
<keyword evidence="2" id="KW-1185">Reference proteome</keyword>
<dbReference type="Proteomes" id="UP000242770">
    <property type="component" value="Unassembled WGS sequence"/>
</dbReference>
<dbReference type="EMBL" id="CCFA01003425">
    <property type="protein sequence ID" value="CDS01073.1"/>
    <property type="molecule type" value="Genomic_DNA"/>
</dbReference>
<evidence type="ECO:0000313" key="1">
    <source>
        <dbReference type="EMBL" id="CDS01073.1"/>
    </source>
</evidence>
<dbReference type="AlphaFoldDB" id="A0A0F7S0D0"/>
<accession>A0A0F7S0D0</accession>
<protein>
    <submittedName>
        <fullName evidence="1">Uncharacterized protein</fullName>
    </submittedName>
</protein>
<gene>
    <name evidence="1" type="primary">SSCI57410.1</name>
</gene>
<reference evidence="2" key="1">
    <citation type="submission" date="2014-06" db="EMBL/GenBank/DDBJ databases">
        <authorList>
            <person name="Berkman P.J."/>
        </authorList>
    </citation>
    <scope>NUCLEOTIDE SEQUENCE [LARGE SCALE GENOMIC DNA]</scope>
</reference>
<name>A0A0F7S0D0_9BASI</name>
<proteinExistence type="predicted"/>
<evidence type="ECO:0000313" key="2">
    <source>
        <dbReference type="Proteomes" id="UP000242770"/>
    </source>
</evidence>
<organism evidence="1 2">
    <name type="scientific">Sporisorium scitamineum</name>
    <dbReference type="NCBI Taxonomy" id="49012"/>
    <lineage>
        <taxon>Eukaryota</taxon>
        <taxon>Fungi</taxon>
        <taxon>Dikarya</taxon>
        <taxon>Basidiomycota</taxon>
        <taxon>Ustilaginomycotina</taxon>
        <taxon>Ustilaginomycetes</taxon>
        <taxon>Ustilaginales</taxon>
        <taxon>Ustilaginaceae</taxon>
        <taxon>Sporisorium</taxon>
    </lineage>
</organism>